<dbReference type="Pfam" id="PF07690">
    <property type="entry name" value="MFS_1"/>
    <property type="match status" value="1"/>
</dbReference>
<organism evidence="7 8">
    <name type="scientific">Leisingera caerulea</name>
    <name type="common">Phaeobacter caeruleus</name>
    <dbReference type="NCBI Taxonomy" id="506591"/>
    <lineage>
        <taxon>Bacteria</taxon>
        <taxon>Pseudomonadati</taxon>
        <taxon>Pseudomonadota</taxon>
        <taxon>Alphaproteobacteria</taxon>
        <taxon>Rhodobacterales</taxon>
        <taxon>Roseobacteraceae</taxon>
        <taxon>Leisingera</taxon>
    </lineage>
</organism>
<dbReference type="KEGG" id="lcae:K3721_20130"/>
<dbReference type="AlphaFoldDB" id="A0A9Q9HPW3"/>
<feature type="transmembrane region" description="Helical" evidence="6">
    <location>
        <begin position="42"/>
        <end position="65"/>
    </location>
</feature>
<feature type="transmembrane region" description="Helical" evidence="6">
    <location>
        <begin position="366"/>
        <end position="391"/>
    </location>
</feature>
<reference evidence="7" key="1">
    <citation type="submission" date="2021-08" db="EMBL/GenBank/DDBJ databases">
        <authorList>
            <person name="Nwanade C."/>
            <person name="Wang M."/>
            <person name="Masoudi A."/>
            <person name="Yu Z."/>
            <person name="Liu J."/>
        </authorList>
    </citation>
    <scope>NUCLEOTIDE SEQUENCE</scope>
    <source>
        <strain evidence="7">S122</strain>
        <plasmid evidence="7">unnamed4</plasmid>
    </source>
</reference>
<feature type="transmembrane region" description="Helical" evidence="6">
    <location>
        <begin position="339"/>
        <end position="360"/>
    </location>
</feature>
<keyword evidence="7" id="KW-0614">Plasmid</keyword>
<dbReference type="SUPFAM" id="SSF103473">
    <property type="entry name" value="MFS general substrate transporter"/>
    <property type="match status" value="1"/>
</dbReference>
<name>A0A9Q9HPW3_LEICA</name>
<feature type="transmembrane region" description="Helical" evidence="6">
    <location>
        <begin position="12"/>
        <end position="36"/>
    </location>
</feature>
<proteinExistence type="predicted"/>
<evidence type="ECO:0000313" key="7">
    <source>
        <dbReference type="EMBL" id="UWQ56310.1"/>
    </source>
</evidence>
<evidence type="ECO:0000256" key="2">
    <source>
        <dbReference type="ARBA" id="ARBA00022475"/>
    </source>
</evidence>
<accession>A0A9Q9HPW3</accession>
<evidence type="ECO:0000313" key="8">
    <source>
        <dbReference type="Proteomes" id="UP001058713"/>
    </source>
</evidence>
<evidence type="ECO:0000256" key="4">
    <source>
        <dbReference type="ARBA" id="ARBA00022989"/>
    </source>
</evidence>
<feature type="transmembrane region" description="Helical" evidence="6">
    <location>
        <begin position="167"/>
        <end position="188"/>
    </location>
</feature>
<dbReference type="InterPro" id="IPR011701">
    <property type="entry name" value="MFS"/>
</dbReference>
<keyword evidence="3 6" id="KW-0812">Transmembrane</keyword>
<gene>
    <name evidence="7" type="ORF">K3721_20130</name>
</gene>
<dbReference type="PANTHER" id="PTHR23513:SF18">
    <property type="entry name" value="INTEGRAL MEMBRANE PROTEIN"/>
    <property type="match status" value="1"/>
</dbReference>
<dbReference type="CDD" id="cd06173">
    <property type="entry name" value="MFS_MefA_like"/>
    <property type="match status" value="1"/>
</dbReference>
<dbReference type="PANTHER" id="PTHR23513">
    <property type="entry name" value="INTEGRAL MEMBRANE EFFLUX PROTEIN-RELATED"/>
    <property type="match status" value="1"/>
</dbReference>
<protein>
    <submittedName>
        <fullName evidence="7">MFS transporter</fullName>
    </submittedName>
</protein>
<dbReference type="Gene3D" id="1.20.1250.20">
    <property type="entry name" value="MFS general substrate transporter like domains"/>
    <property type="match status" value="1"/>
</dbReference>
<evidence type="ECO:0000256" key="6">
    <source>
        <dbReference type="SAM" id="Phobius"/>
    </source>
</evidence>
<feature type="transmembrane region" description="Helical" evidence="6">
    <location>
        <begin position="282"/>
        <end position="302"/>
    </location>
</feature>
<comment type="subcellular location">
    <subcellularLocation>
        <location evidence="1">Cell membrane</location>
        <topology evidence="1">Multi-pass membrane protein</topology>
    </subcellularLocation>
</comment>
<geneLocation type="plasmid" evidence="7 8">
    <name>unnamed4</name>
</geneLocation>
<evidence type="ECO:0000256" key="5">
    <source>
        <dbReference type="ARBA" id="ARBA00023136"/>
    </source>
</evidence>
<dbReference type="GO" id="GO:0005886">
    <property type="term" value="C:plasma membrane"/>
    <property type="evidence" value="ECO:0007669"/>
    <property type="project" value="UniProtKB-SubCell"/>
</dbReference>
<dbReference type="EMBL" id="CP081074">
    <property type="protein sequence ID" value="UWQ56310.1"/>
    <property type="molecule type" value="Genomic_DNA"/>
</dbReference>
<sequence length="442" mass="46687">MLSILQNRTYRHLFLAQIVALTGTGLATVALGLLAFDLAGERAGLVLGTALTIKMVAYVTVAPIAAAWAEQTDRRKMLIGLDLVRMAVAVCLPFVSEVWQVYVLIFVLQSASAGFTPAFQASIPDVLTEEKDYTRALSLSRLAFELESLASPMLAAALLLVVSSGTLFWGTAAGFAGSALLLLLTIALPSPAPKAPRPVWERTTRGIRNYLRTPRLRGLLALNWVVSAIGAMVIVNTVVLVRAGMALPESSVALALAAFGGGSMLSAMLLPRLLERLPDRTVMLAGAGLGIAAMAILALAAFAQPLTFARLAIGWAVIGAGYSAVLTPSGRLLARSAHAADRPAVFAAQFTLSHACWLLFYPLSAWLMAAWGGGAAMLALALLAAAGLIAAQRLWPNDSASPVAHSHPDLPPDHPHLQGARPHAHPIIIDDLHPQYPQQTPR</sequence>
<feature type="transmembrane region" description="Helical" evidence="6">
    <location>
        <begin position="218"/>
        <end position="240"/>
    </location>
</feature>
<dbReference type="Proteomes" id="UP001058713">
    <property type="component" value="Plasmid unnamed4"/>
</dbReference>
<evidence type="ECO:0000256" key="3">
    <source>
        <dbReference type="ARBA" id="ARBA00022692"/>
    </source>
</evidence>
<keyword evidence="5 6" id="KW-0472">Membrane</keyword>
<feature type="transmembrane region" description="Helical" evidence="6">
    <location>
        <begin position="252"/>
        <end position="270"/>
    </location>
</feature>
<keyword evidence="2" id="KW-1003">Cell membrane</keyword>
<feature type="transmembrane region" description="Helical" evidence="6">
    <location>
        <begin position="308"/>
        <end position="327"/>
    </location>
</feature>
<dbReference type="RefSeq" id="WP_259973025.1">
    <property type="nucleotide sequence ID" value="NZ_CP081074.1"/>
</dbReference>
<evidence type="ECO:0000256" key="1">
    <source>
        <dbReference type="ARBA" id="ARBA00004651"/>
    </source>
</evidence>
<keyword evidence="4 6" id="KW-1133">Transmembrane helix</keyword>
<dbReference type="GO" id="GO:0022857">
    <property type="term" value="F:transmembrane transporter activity"/>
    <property type="evidence" value="ECO:0007669"/>
    <property type="project" value="InterPro"/>
</dbReference>
<dbReference type="InterPro" id="IPR036259">
    <property type="entry name" value="MFS_trans_sf"/>
</dbReference>